<gene>
    <name evidence="1" type="ORF">HOLleu_06702</name>
</gene>
<organism evidence="1 2">
    <name type="scientific">Holothuria leucospilota</name>
    <name type="common">Black long sea cucumber</name>
    <name type="synonym">Mertensiothuria leucospilota</name>
    <dbReference type="NCBI Taxonomy" id="206669"/>
    <lineage>
        <taxon>Eukaryota</taxon>
        <taxon>Metazoa</taxon>
        <taxon>Echinodermata</taxon>
        <taxon>Eleutherozoa</taxon>
        <taxon>Echinozoa</taxon>
        <taxon>Holothuroidea</taxon>
        <taxon>Aspidochirotacea</taxon>
        <taxon>Aspidochirotida</taxon>
        <taxon>Holothuriidae</taxon>
        <taxon>Holothuria</taxon>
    </lineage>
</organism>
<evidence type="ECO:0000313" key="2">
    <source>
        <dbReference type="Proteomes" id="UP001152320"/>
    </source>
</evidence>
<comment type="caution">
    <text evidence="1">The sequence shown here is derived from an EMBL/GenBank/DDBJ whole genome shotgun (WGS) entry which is preliminary data.</text>
</comment>
<proteinExistence type="predicted"/>
<dbReference type="EMBL" id="JAIZAY010000002">
    <property type="protein sequence ID" value="KAJ8047652.1"/>
    <property type="molecule type" value="Genomic_DNA"/>
</dbReference>
<protein>
    <submittedName>
        <fullName evidence="1">Uncharacterized protein</fullName>
    </submittedName>
</protein>
<reference evidence="1" key="1">
    <citation type="submission" date="2021-10" db="EMBL/GenBank/DDBJ databases">
        <title>Tropical sea cucumber genome reveals ecological adaptation and Cuvierian tubules defense mechanism.</title>
        <authorList>
            <person name="Chen T."/>
        </authorList>
    </citation>
    <scope>NUCLEOTIDE SEQUENCE</scope>
    <source>
        <strain evidence="1">Nanhai2018</strain>
        <tissue evidence="1">Muscle</tissue>
    </source>
</reference>
<keyword evidence="2" id="KW-1185">Reference proteome</keyword>
<dbReference type="Proteomes" id="UP001152320">
    <property type="component" value="Chromosome 2"/>
</dbReference>
<sequence>MVKFSASTSVQEQRPRVLTTFSTQAKGERNACHSLCRKHNFMKRIVVPELSAWGNADIATMLCFFVHSSIVKQDAMLRSDREEVYQCIMMMGGQNG</sequence>
<accession>A0A9Q1HFB9</accession>
<evidence type="ECO:0000313" key="1">
    <source>
        <dbReference type="EMBL" id="KAJ8047652.1"/>
    </source>
</evidence>
<name>A0A9Q1HFB9_HOLLE</name>
<dbReference type="AlphaFoldDB" id="A0A9Q1HFB9"/>